<dbReference type="STRING" id="1353528.DT23_00745"/>
<evidence type="ECO:0000313" key="2">
    <source>
        <dbReference type="Proteomes" id="UP000027471"/>
    </source>
</evidence>
<dbReference type="EMBL" id="AUNB01000001">
    <property type="protein sequence ID" value="KEO61527.1"/>
    <property type="molecule type" value="Genomic_DNA"/>
</dbReference>
<accession>A0A074KIZ8</accession>
<gene>
    <name evidence="1" type="ORF">DT23_00745</name>
</gene>
<dbReference type="AlphaFoldDB" id="A0A074KIZ8"/>
<dbReference type="Proteomes" id="UP000027471">
    <property type="component" value="Unassembled WGS sequence"/>
</dbReference>
<reference evidence="1 2" key="1">
    <citation type="journal article" date="2015" name="Antonie Van Leeuwenhoek">
        <title>Thioclava indica sp. nov., isolated from surface seawater of the Indian Ocean.</title>
        <authorList>
            <person name="Liu Y."/>
            <person name="Lai Q."/>
            <person name="Du J."/>
            <person name="Xu H."/>
            <person name="Jiang L."/>
            <person name="Shao Z."/>
        </authorList>
    </citation>
    <scope>NUCLEOTIDE SEQUENCE [LARGE SCALE GENOMIC DNA]</scope>
    <source>
        <strain evidence="1 2">DT23-4</strain>
    </source>
</reference>
<protein>
    <submittedName>
        <fullName evidence="1">Uncharacterized protein</fullName>
    </submittedName>
</protein>
<evidence type="ECO:0000313" key="1">
    <source>
        <dbReference type="EMBL" id="KEO61527.1"/>
    </source>
</evidence>
<sequence length="55" mass="6249">MRDEAAFRKMKIKVRLARLSPPQKSIIWDGEIATQPLASQCQYGAETFGIKRLSI</sequence>
<name>A0A074KIZ8_9RHOB</name>
<proteinExistence type="predicted"/>
<keyword evidence="2" id="KW-1185">Reference proteome</keyword>
<organism evidence="1 2">
    <name type="scientific">Thioclava indica</name>
    <dbReference type="NCBI Taxonomy" id="1353528"/>
    <lineage>
        <taxon>Bacteria</taxon>
        <taxon>Pseudomonadati</taxon>
        <taxon>Pseudomonadota</taxon>
        <taxon>Alphaproteobacteria</taxon>
        <taxon>Rhodobacterales</taxon>
        <taxon>Paracoccaceae</taxon>
        <taxon>Thioclava</taxon>
    </lineage>
</organism>
<comment type="caution">
    <text evidence="1">The sequence shown here is derived from an EMBL/GenBank/DDBJ whole genome shotgun (WGS) entry which is preliminary data.</text>
</comment>